<evidence type="ECO:0000256" key="3">
    <source>
        <dbReference type="SAM" id="SignalP"/>
    </source>
</evidence>
<feature type="signal peptide" evidence="3">
    <location>
        <begin position="1"/>
        <end position="36"/>
    </location>
</feature>
<keyword evidence="5" id="KW-1185">Reference proteome</keyword>
<evidence type="ECO:0000313" key="4">
    <source>
        <dbReference type="EMBL" id="MEQ2378471.1"/>
    </source>
</evidence>
<feature type="region of interest" description="Disordered" evidence="1">
    <location>
        <begin position="399"/>
        <end position="445"/>
    </location>
</feature>
<dbReference type="RefSeq" id="WP_349153126.1">
    <property type="nucleotide sequence ID" value="NZ_JBBMER010000001.1"/>
</dbReference>
<dbReference type="EMBL" id="JBBMER010000001">
    <property type="protein sequence ID" value="MEQ2378471.1"/>
    <property type="molecule type" value="Genomic_DNA"/>
</dbReference>
<keyword evidence="2" id="KW-1133">Transmembrane helix</keyword>
<feature type="chain" id="PRO_5046042675" evidence="3">
    <location>
        <begin position="37"/>
        <end position="655"/>
    </location>
</feature>
<accession>A0ABV1BVN6</accession>
<reference evidence="4 5" key="1">
    <citation type="submission" date="2024-03" db="EMBL/GenBank/DDBJ databases">
        <title>Human intestinal bacterial collection.</title>
        <authorList>
            <person name="Pauvert C."/>
            <person name="Hitch T.C.A."/>
            <person name="Clavel T."/>
        </authorList>
    </citation>
    <scope>NUCLEOTIDE SEQUENCE [LARGE SCALE GENOMIC DNA]</scope>
    <source>
        <strain evidence="4 5">CLA-AA-H255</strain>
    </source>
</reference>
<name>A0ABV1BVN6_9FIRM</name>
<feature type="transmembrane region" description="Helical" evidence="2">
    <location>
        <begin position="627"/>
        <end position="649"/>
    </location>
</feature>
<keyword evidence="3" id="KW-0732">Signal</keyword>
<keyword evidence="2" id="KW-0812">Transmembrane</keyword>
<feature type="compositionally biased region" description="Low complexity" evidence="1">
    <location>
        <begin position="411"/>
        <end position="423"/>
    </location>
</feature>
<proteinExistence type="predicted"/>
<keyword evidence="2" id="KW-0472">Membrane</keyword>
<dbReference type="Proteomes" id="UP001442364">
    <property type="component" value="Unassembled WGS sequence"/>
</dbReference>
<sequence>MVKNKKCHSKKMAALVTAVVLAVSAAVSFAVPQVKAANGPCDTGDWAYAYINVRNGEESNLLFSSEGTNSIDGMSYDRESNTLTLNNYKSSTTVIVTNMMGDDFKINLVGDNEIGSIGSYGDAWGGSINISGNGSLVINADKSDDYGIAFFAEGTNSVLSVADTCNVTIYSGSKAVVYTSDNLTNKPIKDNGTLKENVTYNVSHPLEISRLCARYYEYDPYTTNIVYKNETDNTSLYYIKELTYIEPAKVTYTLYKLTTKKAMGDVYYADKVGEYDNIPAGYTKTTLDNPISYYESDSGSGGTSQVIINTATNEKYVSAYVYENKTSYYRICKLLEKLGVDERSNDELWLIDYDNPVATYNPVVGSDNLPDGYKYDGTEIEGLYNVECVADRLTFTAKSSSDNTTDNSKGDTTNNPSDNTTDTPADEKPSTPESSTTNTVVDVSDGSTTIKADEIRKIIEDNKVNDVVIKSNNDVTFTFAKGTMSEVSQVAIYDFSTAITSDIKEAGDMPADVTEDIFVSKIVYNYSGVLPATASIKLNVGKAYAGQTLYYSQLLDDGTIISMMSAVVDNDGYMTVEQDHCSTYLITKQQITSSSSDISLPGTSVENVTEAAGNTVETPQTGDMTHIYWAGYLLVLSLMGIGFTILMAGKLKKEQ</sequence>
<feature type="compositionally biased region" description="Polar residues" evidence="1">
    <location>
        <begin position="431"/>
        <end position="445"/>
    </location>
</feature>
<organism evidence="4 5">
    <name type="scientific">[Lactobacillus] rogosae</name>
    <dbReference type="NCBI Taxonomy" id="706562"/>
    <lineage>
        <taxon>Bacteria</taxon>
        <taxon>Bacillati</taxon>
        <taxon>Bacillota</taxon>
        <taxon>Clostridia</taxon>
        <taxon>Lachnospirales</taxon>
        <taxon>Lachnospiraceae</taxon>
        <taxon>Lachnospira</taxon>
    </lineage>
</organism>
<gene>
    <name evidence="4" type="ORF">WMO14_01040</name>
</gene>
<evidence type="ECO:0000313" key="5">
    <source>
        <dbReference type="Proteomes" id="UP001442364"/>
    </source>
</evidence>
<evidence type="ECO:0000256" key="1">
    <source>
        <dbReference type="SAM" id="MobiDB-lite"/>
    </source>
</evidence>
<comment type="caution">
    <text evidence="4">The sequence shown here is derived from an EMBL/GenBank/DDBJ whole genome shotgun (WGS) entry which is preliminary data.</text>
</comment>
<evidence type="ECO:0000256" key="2">
    <source>
        <dbReference type="SAM" id="Phobius"/>
    </source>
</evidence>
<protein>
    <submittedName>
        <fullName evidence="4">Uncharacterized protein</fullName>
    </submittedName>
</protein>